<keyword evidence="3" id="KW-0732">Signal</keyword>
<evidence type="ECO:0000313" key="5">
    <source>
        <dbReference type="RefSeq" id="XP_013380952.1"/>
    </source>
</evidence>
<keyword evidence="4" id="KW-1185">Reference proteome</keyword>
<feature type="compositionally biased region" description="Low complexity" evidence="1">
    <location>
        <begin position="421"/>
        <end position="441"/>
    </location>
</feature>
<name>A0A1S3H4Q6_LINAN</name>
<sequence length="603" mass="66203">MRTFYLLVAVLLYSQYEKSEANMFCIRNSTNCPEIEEWRDELRNFTNDVWLGSFPAFPGDLIFNNQTLQEYGLITRNIDIKLKNAELENFTITLNATLWPQDEHSSSLPPVITTKPTVIISSTGGDDNGKMTTVAVSHADSSNKANTIWTLSPDATTMAATSTGAMSSDQTSASVAASTTGANSGMLGLGLGIGASLLILILVAVVLFIVCRRTRKNKESLGVAETTVEGNNSTFKSLPADGTLGVVPPHVQASPRMKYKALSERSTSSESFPVQISEGGKYRQLSERSACSEPRVRPTVPVEPPPGQPEIEDEEVFTSIPEESEPVAPILIQPGKEKLPEYSNYNTDEVDASKLPPPPLELLEAPLYDNLGGRDPPKSISDGAICNGQSMSAVKNSKSDSDTLSKKSEMVFINPSFNNDETSSNYNPESEENTNNSNYYTLQSHRPKKHIKPRVSIPRSQSFKPPVSPKPQWLSRPAVSGDGSNGCEPSMEVGRPVWQLVDQYEQNSMSLPRKWHPRDQQAIPRSKTFDQPNKGKNGYHDNSEGVLPLSHSHPLTLDAYNDLPANGFYGSTWDRDGTENGNYDNILYATLPKHGYEETTTAF</sequence>
<reference evidence="5" key="1">
    <citation type="submission" date="2025-08" db="UniProtKB">
        <authorList>
            <consortium name="RefSeq"/>
        </authorList>
    </citation>
    <scope>IDENTIFICATION</scope>
    <source>
        <tissue evidence="5">Gonads</tissue>
    </source>
</reference>
<organism evidence="4 5">
    <name type="scientific">Lingula anatina</name>
    <name type="common">Brachiopod</name>
    <name type="synonym">Lingula unguis</name>
    <dbReference type="NCBI Taxonomy" id="7574"/>
    <lineage>
        <taxon>Eukaryota</taxon>
        <taxon>Metazoa</taxon>
        <taxon>Spiralia</taxon>
        <taxon>Lophotrochozoa</taxon>
        <taxon>Brachiopoda</taxon>
        <taxon>Linguliformea</taxon>
        <taxon>Lingulata</taxon>
        <taxon>Lingulida</taxon>
        <taxon>Linguloidea</taxon>
        <taxon>Lingulidae</taxon>
        <taxon>Lingula</taxon>
    </lineage>
</organism>
<proteinExistence type="predicted"/>
<keyword evidence="2" id="KW-1133">Transmembrane helix</keyword>
<dbReference type="Proteomes" id="UP000085678">
    <property type="component" value="Unplaced"/>
</dbReference>
<feature type="region of interest" description="Disordered" evidence="1">
    <location>
        <begin position="349"/>
        <end position="488"/>
    </location>
</feature>
<feature type="region of interest" description="Disordered" evidence="1">
    <location>
        <begin position="268"/>
        <end position="311"/>
    </location>
</feature>
<gene>
    <name evidence="5" type="primary">LOC106152036</name>
</gene>
<dbReference type="KEGG" id="lak:106152036"/>
<feature type="compositionally biased region" description="Basic and acidic residues" evidence="1">
    <location>
        <begin position="397"/>
        <end position="409"/>
    </location>
</feature>
<evidence type="ECO:0000313" key="4">
    <source>
        <dbReference type="Proteomes" id="UP000085678"/>
    </source>
</evidence>
<evidence type="ECO:0000256" key="3">
    <source>
        <dbReference type="SAM" id="SignalP"/>
    </source>
</evidence>
<feature type="chain" id="PRO_5010331717" evidence="3">
    <location>
        <begin position="22"/>
        <end position="603"/>
    </location>
</feature>
<protein>
    <submittedName>
        <fullName evidence="5">Uncharacterized protein LOC106152036</fullName>
    </submittedName>
</protein>
<keyword evidence="2" id="KW-0812">Transmembrane</keyword>
<feature type="transmembrane region" description="Helical" evidence="2">
    <location>
        <begin position="186"/>
        <end position="210"/>
    </location>
</feature>
<accession>A0A1S3H4Q6</accession>
<evidence type="ECO:0000256" key="1">
    <source>
        <dbReference type="SAM" id="MobiDB-lite"/>
    </source>
</evidence>
<feature type="signal peptide" evidence="3">
    <location>
        <begin position="1"/>
        <end position="21"/>
    </location>
</feature>
<dbReference type="GeneID" id="106152036"/>
<keyword evidence="2" id="KW-0472">Membrane</keyword>
<feature type="region of interest" description="Disordered" evidence="1">
    <location>
        <begin position="516"/>
        <end position="547"/>
    </location>
</feature>
<dbReference type="AlphaFoldDB" id="A0A1S3H4Q6"/>
<dbReference type="InParanoid" id="A0A1S3H4Q6"/>
<dbReference type="RefSeq" id="XP_013380952.1">
    <property type="nucleotide sequence ID" value="XM_013525498.1"/>
</dbReference>
<evidence type="ECO:0000256" key="2">
    <source>
        <dbReference type="SAM" id="Phobius"/>
    </source>
</evidence>